<protein>
    <submittedName>
        <fullName evidence="2">Uncharacterized protein</fullName>
    </submittedName>
</protein>
<name>A0ABN9SLK9_9DINO</name>
<feature type="compositionally biased region" description="Basic and acidic residues" evidence="1">
    <location>
        <begin position="122"/>
        <end position="133"/>
    </location>
</feature>
<dbReference type="Proteomes" id="UP001189429">
    <property type="component" value="Unassembled WGS sequence"/>
</dbReference>
<dbReference type="EMBL" id="CAUYUJ010011820">
    <property type="protein sequence ID" value="CAK0832656.1"/>
    <property type="molecule type" value="Genomic_DNA"/>
</dbReference>
<reference evidence="2" key="1">
    <citation type="submission" date="2023-10" db="EMBL/GenBank/DDBJ databases">
        <authorList>
            <person name="Chen Y."/>
            <person name="Shah S."/>
            <person name="Dougan E. K."/>
            <person name="Thang M."/>
            <person name="Chan C."/>
        </authorList>
    </citation>
    <scope>NUCLEOTIDE SEQUENCE [LARGE SCALE GENOMIC DNA]</scope>
</reference>
<organism evidence="2 3">
    <name type="scientific">Prorocentrum cordatum</name>
    <dbReference type="NCBI Taxonomy" id="2364126"/>
    <lineage>
        <taxon>Eukaryota</taxon>
        <taxon>Sar</taxon>
        <taxon>Alveolata</taxon>
        <taxon>Dinophyceae</taxon>
        <taxon>Prorocentrales</taxon>
        <taxon>Prorocentraceae</taxon>
        <taxon>Prorocentrum</taxon>
    </lineage>
</organism>
<proteinExistence type="predicted"/>
<accession>A0ABN9SLK9</accession>
<feature type="non-terminal residue" evidence="2">
    <location>
        <position position="164"/>
    </location>
</feature>
<feature type="region of interest" description="Disordered" evidence="1">
    <location>
        <begin position="77"/>
        <end position="164"/>
    </location>
</feature>
<evidence type="ECO:0000313" key="3">
    <source>
        <dbReference type="Proteomes" id="UP001189429"/>
    </source>
</evidence>
<evidence type="ECO:0000256" key="1">
    <source>
        <dbReference type="SAM" id="MobiDB-lite"/>
    </source>
</evidence>
<comment type="caution">
    <text evidence="2">The sequence shown here is derived from an EMBL/GenBank/DDBJ whole genome shotgun (WGS) entry which is preliminary data.</text>
</comment>
<sequence length="164" mass="17760">MQACLLAQQPSKIASAAARGASRPRLRLLGHDVEPACWSSPRRRRWACAALQKQGGRSSTAAALELNQLYIALSGRSPGGKKLWSSARISGDKSCDPREDPQVSRVASGGSRRLGRPWTGDQETRARKCREDGGGASDPRGGERRTWHPTLRSGLSPPMQGEFE</sequence>
<gene>
    <name evidence="2" type="ORF">PCOR1329_LOCUS30620</name>
</gene>
<feature type="compositionally biased region" description="Basic and acidic residues" evidence="1">
    <location>
        <begin position="90"/>
        <end position="102"/>
    </location>
</feature>
<evidence type="ECO:0000313" key="2">
    <source>
        <dbReference type="EMBL" id="CAK0832656.1"/>
    </source>
</evidence>
<keyword evidence="3" id="KW-1185">Reference proteome</keyword>